<dbReference type="OrthoDB" id="10257972at2759"/>
<dbReference type="RefSeq" id="XP_030757593.1">
    <property type="nucleotide sequence ID" value="XM_030901733.1"/>
</dbReference>
<proteinExistence type="inferred from homology"/>
<feature type="region of interest" description="Disordered" evidence="2">
    <location>
        <begin position="444"/>
        <end position="586"/>
    </location>
</feature>
<evidence type="ECO:0000256" key="1">
    <source>
        <dbReference type="ARBA" id="ARBA00005369"/>
    </source>
</evidence>
<evidence type="ECO:0000313" key="3">
    <source>
        <dbReference type="Proteomes" id="UP000504635"/>
    </source>
</evidence>
<dbReference type="KEGG" id="soy:115883367"/>
<evidence type="ECO:0000256" key="2">
    <source>
        <dbReference type="SAM" id="MobiDB-lite"/>
    </source>
</evidence>
<dbReference type="InterPro" id="IPR029063">
    <property type="entry name" value="SAM-dependent_MTases_sf"/>
</dbReference>
<feature type="region of interest" description="Disordered" evidence="2">
    <location>
        <begin position="293"/>
        <end position="316"/>
    </location>
</feature>
<dbReference type="PANTHER" id="PTHR11579">
    <property type="entry name" value="PROTEIN-L-ISOASPARTATE O-METHYLTRANSFERASE"/>
    <property type="match status" value="1"/>
</dbReference>
<reference evidence="4" key="1">
    <citation type="submission" date="2025-08" db="UniProtKB">
        <authorList>
            <consortium name="RefSeq"/>
        </authorList>
    </citation>
    <scope>IDENTIFICATION</scope>
    <source>
        <tissue evidence="4">Gonads</tissue>
    </source>
</reference>
<name>A0A6J2Y1D8_SITOR</name>
<dbReference type="Proteomes" id="UP000504635">
    <property type="component" value="Unplaced"/>
</dbReference>
<sequence length="624" mass="70572">MGGAVSSGRNNDDLIDNLLEADYIKSAQIERVFRAVDRAEYFLPEFRGNAYKDLAWKSGNLHLSAPCIYSEVMEGLCLAPGLSFLNLGSGTGYLSTMVGLILGTNGVNHGIELHEDVILYANRKLEDFKRYSGALDEYDFCEPKFRQGNCLSLTSECTALYDRIYCGAGCPEQYKDYMKSLIKVGGVLVMPINDQLFQIKRTTKAEWKAKSLLPVSFASLILPPEDFQDFVHPIEIEPLSLQVLCRAVVRNILRRNIEIDHPPAKRVKFRAPSKEPKRKRVLKRLVVPLFDDDESSDEDRHVRIGGDRNHNAGRASFRSDDGGIFSFFLGMGGRRSSGDRESSSSSSRRNRESRTNQESMEVDSNIAEESSNHSTAEAPTSQEVRAVIEHHPDPQNPNEANQSRPEGEQSLDTINDISDVLVECLEVLRRERASLERQRDDLVEEMASQDNQENENEENAQREVEGGQNEMQNKDEGFSMGSNKPSTSAAPSKSNGKREKFDSGLGDEIIEARDSSDDDDEDEEGDNMKLDAISSCDEEQATSGLEKRQKRGTRRVAKLRRMDCRSRSHNQDNSSEFDTEEDTKQVDNELKMYQSPFTEHMKAKIQELPLPLILKRYLNYYREF</sequence>
<dbReference type="SUPFAM" id="SSF53335">
    <property type="entry name" value="S-adenosyl-L-methionine-dependent methyltransferases"/>
    <property type="match status" value="1"/>
</dbReference>
<dbReference type="PANTHER" id="PTHR11579:SF9">
    <property type="entry name" value="PROTEIN-L-ISOASPARTATE O-METHYLTRANSFERASE"/>
    <property type="match status" value="1"/>
</dbReference>
<dbReference type="AlphaFoldDB" id="A0A6J2Y1D8"/>
<dbReference type="InterPro" id="IPR000682">
    <property type="entry name" value="PCMT"/>
</dbReference>
<dbReference type="InParanoid" id="A0A6J2Y1D8"/>
<dbReference type="Gene3D" id="3.40.50.150">
    <property type="entry name" value="Vaccinia Virus protein VP39"/>
    <property type="match status" value="1"/>
</dbReference>
<feature type="region of interest" description="Disordered" evidence="2">
    <location>
        <begin position="329"/>
        <end position="381"/>
    </location>
</feature>
<feature type="compositionally biased region" description="Polar residues" evidence="2">
    <location>
        <begin position="396"/>
        <end position="410"/>
    </location>
</feature>
<evidence type="ECO:0000313" key="4">
    <source>
        <dbReference type="RefSeq" id="XP_030757593.1"/>
    </source>
</evidence>
<comment type="similarity">
    <text evidence="1">Belongs to the methyltransferase superfamily. L-isoaspartyl/D-aspartyl protein methyltransferase family.</text>
</comment>
<feature type="compositionally biased region" description="Polar residues" evidence="2">
    <location>
        <begin position="480"/>
        <end position="494"/>
    </location>
</feature>
<dbReference type="Pfam" id="PF01135">
    <property type="entry name" value="PCMT"/>
    <property type="match status" value="1"/>
</dbReference>
<feature type="region of interest" description="Disordered" evidence="2">
    <location>
        <begin position="391"/>
        <end position="410"/>
    </location>
</feature>
<gene>
    <name evidence="4" type="primary">LOC115883367</name>
</gene>
<protein>
    <submittedName>
        <fullName evidence="4">Uncharacterized protein LOC115883367</fullName>
    </submittedName>
</protein>
<accession>A0A6J2Y1D8</accession>
<organism evidence="3 4">
    <name type="scientific">Sitophilus oryzae</name>
    <name type="common">Rice weevil</name>
    <name type="synonym">Curculio oryzae</name>
    <dbReference type="NCBI Taxonomy" id="7048"/>
    <lineage>
        <taxon>Eukaryota</taxon>
        <taxon>Metazoa</taxon>
        <taxon>Ecdysozoa</taxon>
        <taxon>Arthropoda</taxon>
        <taxon>Hexapoda</taxon>
        <taxon>Insecta</taxon>
        <taxon>Pterygota</taxon>
        <taxon>Neoptera</taxon>
        <taxon>Endopterygota</taxon>
        <taxon>Coleoptera</taxon>
        <taxon>Polyphaga</taxon>
        <taxon>Cucujiformia</taxon>
        <taxon>Curculionidae</taxon>
        <taxon>Dryophthorinae</taxon>
        <taxon>Sitophilus</taxon>
    </lineage>
</organism>
<dbReference type="GO" id="GO:0004719">
    <property type="term" value="F:protein-L-isoaspartate (D-aspartate) O-methyltransferase activity"/>
    <property type="evidence" value="ECO:0007669"/>
    <property type="project" value="InterPro"/>
</dbReference>
<dbReference type="GeneID" id="115883367"/>
<feature type="compositionally biased region" description="Basic and acidic residues" evidence="2">
    <location>
        <begin position="560"/>
        <end position="570"/>
    </location>
</feature>
<feature type="compositionally biased region" description="Basic and acidic residues" evidence="2">
    <location>
        <begin position="298"/>
        <end position="310"/>
    </location>
</feature>
<keyword evidence="3" id="KW-1185">Reference proteome</keyword>
<feature type="compositionally biased region" description="Polar residues" evidence="2">
    <location>
        <begin position="367"/>
        <end position="381"/>
    </location>
</feature>
<feature type="compositionally biased region" description="Acidic residues" evidence="2">
    <location>
        <begin position="516"/>
        <end position="525"/>
    </location>
</feature>
<dbReference type="GO" id="GO:0005737">
    <property type="term" value="C:cytoplasm"/>
    <property type="evidence" value="ECO:0007669"/>
    <property type="project" value="TreeGrafter"/>
</dbReference>
<feature type="compositionally biased region" description="Basic residues" evidence="2">
    <location>
        <begin position="548"/>
        <end position="559"/>
    </location>
</feature>